<dbReference type="OrthoDB" id="9790377at2"/>
<dbReference type="InterPro" id="IPR029464">
    <property type="entry name" value="HSDR_N"/>
</dbReference>
<evidence type="ECO:0000313" key="3">
    <source>
        <dbReference type="Proteomes" id="UP000029525"/>
    </source>
</evidence>
<evidence type="ECO:0000259" key="1">
    <source>
        <dbReference type="Pfam" id="PF13588"/>
    </source>
</evidence>
<sequence>MKANFLSNHLPIKEENGKRYILDMLRRKYITLTPEEWVRQSFIHFLIEQKHYPQGLLANEISLNLGDKKMRADSVLYDTNLQPRMIIEYKAPNISITQKVFDQIFSYNILLHVPYLIVTNGIEIYVCKFDYDSKKYLYLDDIPTYESI</sequence>
<dbReference type="AlphaFoldDB" id="A0A096AG09"/>
<dbReference type="EMBL" id="JRNQ01000013">
    <property type="protein sequence ID" value="KGF45471.1"/>
    <property type="molecule type" value="Genomic_DNA"/>
</dbReference>
<dbReference type="Pfam" id="PF13588">
    <property type="entry name" value="HSDR_N_2"/>
    <property type="match status" value="1"/>
</dbReference>
<gene>
    <name evidence="2" type="ORF">HMPREF0647_02200</name>
</gene>
<feature type="domain" description="Type I restriction enzyme R protein N-terminal" evidence="1">
    <location>
        <begin position="34"/>
        <end position="143"/>
    </location>
</feature>
<dbReference type="Gene3D" id="3.90.1570.30">
    <property type="match status" value="1"/>
</dbReference>
<dbReference type="Proteomes" id="UP000029525">
    <property type="component" value="Unassembled WGS sequence"/>
</dbReference>
<proteinExistence type="predicted"/>
<protein>
    <recommendedName>
        <fullName evidence="1">Type I restriction enzyme R protein N-terminal domain-containing protein</fullName>
    </recommendedName>
</protein>
<dbReference type="GeneID" id="78530316"/>
<accession>A0A096AG09</accession>
<reference evidence="2 3" key="1">
    <citation type="submission" date="2014-07" db="EMBL/GenBank/DDBJ databases">
        <authorList>
            <person name="McCorrison J."/>
            <person name="Sanka R."/>
            <person name="Torralba M."/>
            <person name="Gillis M."/>
            <person name="Haft D.H."/>
            <person name="Methe B."/>
            <person name="Sutton G."/>
            <person name="Nelson K.E."/>
        </authorList>
    </citation>
    <scope>NUCLEOTIDE SEQUENCE [LARGE SCALE GENOMIC DNA]</scope>
    <source>
        <strain evidence="2 3">DNF00320</strain>
    </source>
</reference>
<name>A0A096AG09_9BACT</name>
<evidence type="ECO:0000313" key="2">
    <source>
        <dbReference type="EMBL" id="KGF45471.1"/>
    </source>
</evidence>
<organism evidence="2 3">
    <name type="scientific">Prevotella bivia DNF00320</name>
    <dbReference type="NCBI Taxonomy" id="1401068"/>
    <lineage>
        <taxon>Bacteria</taxon>
        <taxon>Pseudomonadati</taxon>
        <taxon>Bacteroidota</taxon>
        <taxon>Bacteroidia</taxon>
        <taxon>Bacteroidales</taxon>
        <taxon>Prevotellaceae</taxon>
        <taxon>Prevotella</taxon>
    </lineage>
</organism>
<comment type="caution">
    <text evidence="2">The sequence shown here is derived from an EMBL/GenBank/DDBJ whole genome shotgun (WGS) entry which is preliminary data.</text>
</comment>
<dbReference type="RefSeq" id="WP_004337357.1">
    <property type="nucleotide sequence ID" value="NZ_JRNQ01000013.1"/>
</dbReference>